<reference evidence="2" key="1">
    <citation type="journal article" date="2012" name="Stand. Genomic Sci.">
        <title>Genome sequence of the Antarctic rhodopsins-containing flavobacterium Gillisia limnaea type strain (R-8282(T)).</title>
        <authorList>
            <person name="Riedel T."/>
            <person name="Held B."/>
            <person name="Nolan M."/>
            <person name="Lucas S."/>
            <person name="Lapidus A."/>
            <person name="Tice H."/>
            <person name="Del Rio T.G."/>
            <person name="Cheng J.F."/>
            <person name="Han C."/>
            <person name="Tapia R."/>
            <person name="Goodwin L.A."/>
            <person name="Pitluck S."/>
            <person name="Liolios K."/>
            <person name="Mavromatis K."/>
            <person name="Pagani I."/>
            <person name="Ivanova N."/>
            <person name="Mikhailova N."/>
            <person name="Pati A."/>
            <person name="Chen A."/>
            <person name="Palaniappan K."/>
            <person name="Land M."/>
            <person name="Rohde M."/>
            <person name="Tindall B.J."/>
            <person name="Detter J.C."/>
            <person name="Goker M."/>
            <person name="Bristow J."/>
            <person name="Eisen J.A."/>
            <person name="Markowitz V."/>
            <person name="Hugenholtz P."/>
            <person name="Kyrpides N.C."/>
            <person name="Klenk H.P."/>
            <person name="Woyke T."/>
        </authorList>
    </citation>
    <scope>NUCLEOTIDE SEQUENCE [LARGE SCALE GENOMIC DNA]</scope>
    <source>
        <strain evidence="2">DSM 15749 / LMG 21470 / R-8282</strain>
    </source>
</reference>
<dbReference type="STRING" id="865937.Gilli_1080"/>
<keyword evidence="1" id="KW-0808">Transferase</keyword>
<dbReference type="Proteomes" id="UP000003844">
    <property type="component" value="Unassembled WGS sequence"/>
</dbReference>
<organism evidence="1 2">
    <name type="scientific">Gillisia limnaea (strain DSM 15749 / LMG 21470 / R-8282)</name>
    <dbReference type="NCBI Taxonomy" id="865937"/>
    <lineage>
        <taxon>Bacteria</taxon>
        <taxon>Pseudomonadati</taxon>
        <taxon>Bacteroidota</taxon>
        <taxon>Flavobacteriia</taxon>
        <taxon>Flavobacteriales</taxon>
        <taxon>Flavobacteriaceae</taxon>
        <taxon>Gillisia</taxon>
    </lineage>
</organism>
<keyword evidence="1" id="KW-0489">Methyltransferase</keyword>
<evidence type="ECO:0000313" key="2">
    <source>
        <dbReference type="Proteomes" id="UP000003844"/>
    </source>
</evidence>
<evidence type="ECO:0000313" key="1">
    <source>
        <dbReference type="EMBL" id="EHQ01756.1"/>
    </source>
</evidence>
<dbReference type="Gene3D" id="3.40.50.150">
    <property type="entry name" value="Vaccinia Virus protein VP39"/>
    <property type="match status" value="1"/>
</dbReference>
<name>H2BV91_GILLR</name>
<gene>
    <name evidence="1" type="ORF">Gilli_1080</name>
</gene>
<dbReference type="GO" id="GO:0008168">
    <property type="term" value="F:methyltransferase activity"/>
    <property type="evidence" value="ECO:0007669"/>
    <property type="project" value="UniProtKB-KW"/>
</dbReference>
<accession>H2BV91</accession>
<dbReference type="InterPro" id="IPR029063">
    <property type="entry name" value="SAM-dependent_MTases_sf"/>
</dbReference>
<dbReference type="EMBL" id="JH594606">
    <property type="protein sequence ID" value="EHQ01756.1"/>
    <property type="molecule type" value="Genomic_DNA"/>
</dbReference>
<dbReference type="AlphaFoldDB" id="H2BV91"/>
<keyword evidence="2" id="KW-1185">Reference proteome</keyword>
<dbReference type="Pfam" id="PF13489">
    <property type="entry name" value="Methyltransf_23"/>
    <property type="match status" value="1"/>
</dbReference>
<proteinExistence type="predicted"/>
<dbReference type="RefSeq" id="WP_006988078.1">
    <property type="nucleotide sequence ID" value="NZ_JH594606.1"/>
</dbReference>
<sequence>MTCRICADLSNKIFSKKILRKYDVDYYQCENCYFLQTEFPFWLEEAYSTGAISALDVGIMSRNLLLLHKTQNILGKLFSNFNAFSAVDYGGGEGVFVRLMRDKGFNFYRQDLHADNLYARYFDVKDLPVSHKFDILTAFEVFEHLPNPIEEITKMFNYSDTILLSTELQPTRHISELKDWWYFVPETGQHVSFYTEDAFDRIAKKFNVYYYTDSINLHILSREKFSANPFVEEKKAQIKKTILQRIVNKINYKINQNQTFNTRKVVPESLIMKDFEYVKKKLQNDDLV</sequence>
<dbReference type="SUPFAM" id="SSF53335">
    <property type="entry name" value="S-adenosyl-L-methionine-dependent methyltransferases"/>
    <property type="match status" value="1"/>
</dbReference>
<dbReference type="eggNOG" id="COG2227">
    <property type="taxonomic scope" value="Bacteria"/>
</dbReference>
<protein>
    <submittedName>
        <fullName evidence="1">Methyltransferase type 11</fullName>
    </submittedName>
</protein>
<dbReference type="HOGENOM" id="CLU_082047_0_0_10"/>
<dbReference type="GO" id="GO:0032259">
    <property type="term" value="P:methylation"/>
    <property type="evidence" value="ECO:0007669"/>
    <property type="project" value="UniProtKB-KW"/>
</dbReference>
<dbReference type="OrthoDB" id="9816564at2"/>